<gene>
    <name evidence="2" type="ORF">SAMN05216389_109144</name>
</gene>
<evidence type="ECO:0000259" key="1">
    <source>
        <dbReference type="Pfam" id="PF07238"/>
    </source>
</evidence>
<keyword evidence="3" id="KW-1185">Reference proteome</keyword>
<feature type="domain" description="PilZ" evidence="1">
    <location>
        <begin position="36"/>
        <end position="109"/>
    </location>
</feature>
<dbReference type="RefSeq" id="WP_090869941.1">
    <property type="nucleotide sequence ID" value="NZ_FOHE01000009.1"/>
</dbReference>
<evidence type="ECO:0000313" key="2">
    <source>
        <dbReference type="EMBL" id="SET35590.1"/>
    </source>
</evidence>
<dbReference type="SUPFAM" id="SSF141371">
    <property type="entry name" value="PilZ domain-like"/>
    <property type="match status" value="1"/>
</dbReference>
<dbReference type="OrthoDB" id="2354159at2"/>
<dbReference type="AlphaFoldDB" id="A0A1I0DSL6"/>
<dbReference type="STRING" id="930131.SAMN05216389_109144"/>
<dbReference type="Pfam" id="PF07238">
    <property type="entry name" value="PilZ"/>
    <property type="match status" value="1"/>
</dbReference>
<organism evidence="2 3">
    <name type="scientific">Oceanobacillus limi</name>
    <dbReference type="NCBI Taxonomy" id="930131"/>
    <lineage>
        <taxon>Bacteria</taxon>
        <taxon>Bacillati</taxon>
        <taxon>Bacillota</taxon>
        <taxon>Bacilli</taxon>
        <taxon>Bacillales</taxon>
        <taxon>Bacillaceae</taxon>
        <taxon>Oceanobacillus</taxon>
    </lineage>
</organism>
<dbReference type="Gene3D" id="2.40.10.220">
    <property type="entry name" value="predicted glycosyltransferase like domains"/>
    <property type="match status" value="1"/>
</dbReference>
<name>A0A1I0DSL6_9BACI</name>
<dbReference type="GO" id="GO:0035438">
    <property type="term" value="F:cyclic-di-GMP binding"/>
    <property type="evidence" value="ECO:0007669"/>
    <property type="project" value="InterPro"/>
</dbReference>
<evidence type="ECO:0000313" key="3">
    <source>
        <dbReference type="Proteomes" id="UP000198618"/>
    </source>
</evidence>
<reference evidence="2 3" key="1">
    <citation type="submission" date="2016-10" db="EMBL/GenBank/DDBJ databases">
        <authorList>
            <person name="de Groot N.N."/>
        </authorList>
    </citation>
    <scope>NUCLEOTIDE SEQUENCE [LARGE SCALE GENOMIC DNA]</scope>
    <source>
        <strain evidence="2 3">IBRC-M 10780</strain>
    </source>
</reference>
<dbReference type="Proteomes" id="UP000198618">
    <property type="component" value="Unassembled WGS sequence"/>
</dbReference>
<sequence length="124" mass="14192">MRYKRDEAFRFEFGEPLLARFSMDELNGKRVTSSDGEAKIVDVSLKGLKLCTSLSIPVHGNDVKATISFSLNDNPYQVSGTFIWVEKKLNEYYYGIQFELEEEIQDKLLNDLKTLGKNMANQSN</sequence>
<dbReference type="EMBL" id="FOHE01000009">
    <property type="protein sequence ID" value="SET35590.1"/>
    <property type="molecule type" value="Genomic_DNA"/>
</dbReference>
<dbReference type="InterPro" id="IPR009875">
    <property type="entry name" value="PilZ_domain"/>
</dbReference>
<proteinExistence type="predicted"/>
<protein>
    <submittedName>
        <fullName evidence="2">PilZ domain-containing protein</fullName>
    </submittedName>
</protein>
<accession>A0A1I0DSL6</accession>